<name>A0AAN9XRL0_PSOTE</name>
<keyword evidence="2" id="KW-1185">Reference proteome</keyword>
<evidence type="ECO:0000313" key="1">
    <source>
        <dbReference type="EMBL" id="KAK7405727.1"/>
    </source>
</evidence>
<accession>A0AAN9XRL0</accession>
<protein>
    <submittedName>
        <fullName evidence="1">Uncharacterized protein</fullName>
    </submittedName>
</protein>
<proteinExistence type="predicted"/>
<evidence type="ECO:0000313" key="2">
    <source>
        <dbReference type="Proteomes" id="UP001386955"/>
    </source>
</evidence>
<dbReference type="EMBL" id="JAYMYS010000002">
    <property type="protein sequence ID" value="KAK7405727.1"/>
    <property type="molecule type" value="Genomic_DNA"/>
</dbReference>
<dbReference type="AlphaFoldDB" id="A0AAN9XRL0"/>
<dbReference type="Proteomes" id="UP001386955">
    <property type="component" value="Unassembled WGS sequence"/>
</dbReference>
<gene>
    <name evidence="1" type="ORF">VNO78_07335</name>
</gene>
<organism evidence="1 2">
    <name type="scientific">Psophocarpus tetragonolobus</name>
    <name type="common">Winged bean</name>
    <name type="synonym">Dolichos tetragonolobus</name>
    <dbReference type="NCBI Taxonomy" id="3891"/>
    <lineage>
        <taxon>Eukaryota</taxon>
        <taxon>Viridiplantae</taxon>
        <taxon>Streptophyta</taxon>
        <taxon>Embryophyta</taxon>
        <taxon>Tracheophyta</taxon>
        <taxon>Spermatophyta</taxon>
        <taxon>Magnoliopsida</taxon>
        <taxon>eudicotyledons</taxon>
        <taxon>Gunneridae</taxon>
        <taxon>Pentapetalae</taxon>
        <taxon>rosids</taxon>
        <taxon>fabids</taxon>
        <taxon>Fabales</taxon>
        <taxon>Fabaceae</taxon>
        <taxon>Papilionoideae</taxon>
        <taxon>50 kb inversion clade</taxon>
        <taxon>NPAAA clade</taxon>
        <taxon>indigoferoid/millettioid clade</taxon>
        <taxon>Phaseoleae</taxon>
        <taxon>Psophocarpus</taxon>
    </lineage>
</organism>
<comment type="caution">
    <text evidence="1">The sequence shown here is derived from an EMBL/GenBank/DDBJ whole genome shotgun (WGS) entry which is preliminary data.</text>
</comment>
<sequence length="69" mass="7523">MDRKAIVSNNLGKGTMEVLDSNGFRFRGGNGVCLLCDEGRVMIAETKHWLMAEHRGIVATETGSELVAE</sequence>
<reference evidence="1 2" key="1">
    <citation type="submission" date="2024-01" db="EMBL/GenBank/DDBJ databases">
        <title>The genomes of 5 underutilized Papilionoideae crops provide insights into root nodulation and disease resistanc.</title>
        <authorList>
            <person name="Jiang F."/>
        </authorList>
    </citation>
    <scope>NUCLEOTIDE SEQUENCE [LARGE SCALE GENOMIC DNA]</scope>
    <source>
        <strain evidence="1">DUOXIRENSHENG_FW03</strain>
        <tissue evidence="1">Leaves</tissue>
    </source>
</reference>